<dbReference type="Gene3D" id="2.30.29.30">
    <property type="entry name" value="Pleckstrin-homology domain (PH domain)/Phosphotyrosine-binding domain (PTB)"/>
    <property type="match status" value="1"/>
</dbReference>
<evidence type="ECO:0000256" key="10">
    <source>
        <dbReference type="SAM" id="MobiDB-lite"/>
    </source>
</evidence>
<feature type="binding site" evidence="8">
    <location>
        <begin position="501"/>
        <end position="507"/>
    </location>
    <ligand>
        <name>substrate</name>
    </ligand>
</feature>
<dbReference type="PROSITE" id="PS51339">
    <property type="entry name" value="PPASE_MYOTUBULARIN"/>
    <property type="match status" value="1"/>
</dbReference>
<dbReference type="SUPFAM" id="SSF52799">
    <property type="entry name" value="(Phosphotyrosine protein) phosphatases II"/>
    <property type="match status" value="1"/>
</dbReference>
<dbReference type="Pfam" id="PF06602">
    <property type="entry name" value="Myotub-related"/>
    <property type="match status" value="1"/>
</dbReference>
<keyword evidence="9" id="KW-0175">Coiled coil</keyword>
<feature type="active site" description="Phosphocysteine intermediate" evidence="7">
    <location>
        <position position="501"/>
    </location>
</feature>
<organism evidence="12 13">
    <name type="scientific">Peronospora destructor</name>
    <dbReference type="NCBI Taxonomy" id="86335"/>
    <lineage>
        <taxon>Eukaryota</taxon>
        <taxon>Sar</taxon>
        <taxon>Stramenopiles</taxon>
        <taxon>Oomycota</taxon>
        <taxon>Peronosporomycetes</taxon>
        <taxon>Peronosporales</taxon>
        <taxon>Peronosporaceae</taxon>
        <taxon>Peronospora</taxon>
    </lineage>
</organism>
<evidence type="ECO:0000313" key="13">
    <source>
        <dbReference type="Proteomes" id="UP001162029"/>
    </source>
</evidence>
<evidence type="ECO:0000313" key="12">
    <source>
        <dbReference type="EMBL" id="CAI5740383.1"/>
    </source>
</evidence>
<dbReference type="InterPro" id="IPR011993">
    <property type="entry name" value="PH-like_dom_sf"/>
</dbReference>
<dbReference type="Proteomes" id="UP001162029">
    <property type="component" value="Unassembled WGS sequence"/>
</dbReference>
<dbReference type="EMBL" id="CANTFM010001501">
    <property type="protein sequence ID" value="CAI5740383.1"/>
    <property type="molecule type" value="Genomic_DNA"/>
</dbReference>
<evidence type="ECO:0000256" key="9">
    <source>
        <dbReference type="SAM" id="Coils"/>
    </source>
</evidence>
<evidence type="ECO:0000256" key="1">
    <source>
        <dbReference type="ARBA" id="ARBA00007471"/>
    </source>
</evidence>
<evidence type="ECO:0000256" key="4">
    <source>
        <dbReference type="ARBA" id="ARBA00022771"/>
    </source>
</evidence>
<dbReference type="InterPro" id="IPR003595">
    <property type="entry name" value="Tyr_Pase_cat"/>
</dbReference>
<comment type="caution">
    <text evidence="12">The sequence shown here is derived from an EMBL/GenBank/DDBJ whole genome shotgun (WGS) entry which is preliminary data.</text>
</comment>
<dbReference type="InterPro" id="IPR029021">
    <property type="entry name" value="Prot-tyrosine_phosphatase-like"/>
</dbReference>
<dbReference type="PANTHER" id="PTHR10807">
    <property type="entry name" value="MYOTUBULARIN-RELATED"/>
    <property type="match status" value="1"/>
</dbReference>
<evidence type="ECO:0000256" key="5">
    <source>
        <dbReference type="ARBA" id="ARBA00022801"/>
    </source>
</evidence>
<feature type="region of interest" description="Disordered" evidence="10">
    <location>
        <begin position="931"/>
        <end position="968"/>
    </location>
</feature>
<dbReference type="AlphaFoldDB" id="A0AAV0UVR5"/>
<dbReference type="InterPro" id="IPR010569">
    <property type="entry name" value="Myotubularin-like_Pase_dom"/>
</dbReference>
<dbReference type="SMART" id="SM00404">
    <property type="entry name" value="PTPc_motif"/>
    <property type="match status" value="1"/>
</dbReference>
<evidence type="ECO:0000256" key="6">
    <source>
        <dbReference type="ARBA" id="ARBA00022833"/>
    </source>
</evidence>
<comment type="similarity">
    <text evidence="1">Belongs to the protein-tyrosine phosphatase family. Non-receptor class myotubularin subfamily.</text>
</comment>
<dbReference type="GO" id="GO:0005737">
    <property type="term" value="C:cytoplasm"/>
    <property type="evidence" value="ECO:0007669"/>
    <property type="project" value="TreeGrafter"/>
</dbReference>
<gene>
    <name evidence="12" type="ORF">PDE001_LOCUS7479</name>
</gene>
<feature type="coiled-coil region" evidence="9">
    <location>
        <begin position="979"/>
        <end position="1009"/>
    </location>
</feature>
<feature type="domain" description="Myotubularin phosphatase" evidence="11">
    <location>
        <begin position="219"/>
        <end position="869"/>
    </location>
</feature>
<reference evidence="12" key="1">
    <citation type="submission" date="2022-12" db="EMBL/GenBank/DDBJ databases">
        <authorList>
            <person name="Webb A."/>
        </authorList>
    </citation>
    <scope>NUCLEOTIDE SEQUENCE</scope>
    <source>
        <strain evidence="12">Pd1</strain>
    </source>
</reference>
<dbReference type="InterPro" id="IPR000306">
    <property type="entry name" value="Znf_FYVE"/>
</dbReference>
<dbReference type="GO" id="GO:0052629">
    <property type="term" value="F:phosphatidylinositol-3,5-bisphosphate 3-phosphatase activity"/>
    <property type="evidence" value="ECO:0007669"/>
    <property type="project" value="UniProtKB-EC"/>
</dbReference>
<dbReference type="InterPro" id="IPR013083">
    <property type="entry name" value="Znf_RING/FYVE/PHD"/>
</dbReference>
<keyword evidence="5" id="KW-0378">Hydrolase</keyword>
<dbReference type="EC" id="3.1.3.95" evidence="2"/>
<evidence type="ECO:0000259" key="11">
    <source>
        <dbReference type="PROSITE" id="PS51339"/>
    </source>
</evidence>
<dbReference type="Pfam" id="PF01363">
    <property type="entry name" value="FYVE"/>
    <property type="match status" value="1"/>
</dbReference>
<protein>
    <recommendedName>
        <fullName evidence="2">phosphatidylinositol-3,5-bisphosphate 3-phosphatase</fullName>
        <ecNumber evidence="2">3.1.3.95</ecNumber>
    </recommendedName>
</protein>
<dbReference type="InterPro" id="IPR011011">
    <property type="entry name" value="Znf_FYVE_PHD"/>
</dbReference>
<accession>A0AAV0UVR5</accession>
<dbReference type="InterPro" id="IPR016130">
    <property type="entry name" value="Tyr_Pase_AS"/>
</dbReference>
<keyword evidence="13" id="KW-1185">Reference proteome</keyword>
<dbReference type="GO" id="GO:0008270">
    <property type="term" value="F:zinc ion binding"/>
    <property type="evidence" value="ECO:0007669"/>
    <property type="project" value="UniProtKB-KW"/>
</dbReference>
<keyword evidence="6" id="KW-0862">Zinc</keyword>
<dbReference type="Gene3D" id="3.30.40.10">
    <property type="entry name" value="Zinc/RING finger domain, C3HC4 (zinc finger)"/>
    <property type="match status" value="1"/>
</dbReference>
<proteinExistence type="inferred from homology"/>
<keyword evidence="4" id="KW-0863">Zinc-finger</keyword>
<dbReference type="PROSITE" id="PS00383">
    <property type="entry name" value="TYR_PHOSPHATASE_1"/>
    <property type="match status" value="1"/>
</dbReference>
<name>A0AAV0UVR5_9STRA</name>
<feature type="compositionally biased region" description="Polar residues" evidence="10">
    <location>
        <begin position="951"/>
        <end position="963"/>
    </location>
</feature>
<evidence type="ECO:0000256" key="7">
    <source>
        <dbReference type="PIRSR" id="PIRSR630564-1"/>
    </source>
</evidence>
<dbReference type="SUPFAM" id="SSF57903">
    <property type="entry name" value="FYVE/PHD zinc finger"/>
    <property type="match status" value="1"/>
</dbReference>
<evidence type="ECO:0000256" key="8">
    <source>
        <dbReference type="PIRSR" id="PIRSR630564-2"/>
    </source>
</evidence>
<keyword evidence="3" id="KW-0479">Metal-binding</keyword>
<dbReference type="InterPro" id="IPR030564">
    <property type="entry name" value="Myotubularin"/>
</dbReference>
<sequence>MLRRHHCRRCGNVFCDACSSSRMPARERTGSEETDYTSAHNDGSLQILPGEAVLVKNENVCVRFLDRIEQIGKLYVTNYRLVFIAAFNGVVDKCQMGQDGLEDAQIKSHGQKGELSYTCDLLHTKSLVAYQAIPLVTIERVKRKEMVETDSGLLEVVGKDFRRLQFVFAGLVSKQTFSKFDRTYTLVRLHALGEPGGKVDEFAKFSMERFDGINGAVDGWRTYNAVAEYQRMGISSSTDRWRLSFINDEYDLCPTYPSVLAVPTSASDSVLAVASKFRSKGRIPVLSWRDCYTGAVICRSSQPLVGLGQKQCDKDVFLIQAIAATNPSSTKLVIIDARPWKNAVAQKTVGRAGYELTEHYETRNTTASLKYGDMEASENITAAALSAGTPLSAFAGASIYGNSTNASESSEWGGIHTLETMKSSLVLTECKLIFMGIENIHTMRKSYHRLMDLCTTKQSNERWLDQLASTHWMDHISRILDSAVEIARIVKEQKSSVLIHCSDGWDRTSQLTSLTELLIDPYYRTVVGFQRLVEKEWCSFGHKFRDRTSHGASNNSSESSPVFLQWIDCVWQVLVQFPSAFEFNERYLMLILDHLYSCRFGTFLYNSERERVEQEALHPTQSLWSYLSTVDRAIVINPFYRPHNAARMKRKASVTATRQCFERTVSQSYERSPRAIPHKTHKDCEVHSLTEDDYQNDERVKDEFELSNGSAARSNSPASMACRSTVAVASSSSYSGDDTTDTDVKAFCESKLQRHHSDSIDSQLGGNTFNGWVSEGESDMVTLQPRCHHKLVRDLDAGFSFPRPLDESSLSIVFFATYSAAFPVMLRRDTEAASEDDEIFGRCNALSSCDEVIIPSCSMKSLHFWAHYYLRWDPSSHFASVELETLHLELILRLKALTKQIDIIREDEAAVWEHKMQHFLYDPQSRCVNNGCDSSSQSRQRENQHRRVPSRGSTSSQNSSPAGSKNVVADPRFLEEQIAKLKKKKLQRIEKAEKMYQEELTRLSKESNREKFGFI</sequence>
<dbReference type="PANTHER" id="PTHR10807:SF128">
    <property type="entry name" value="PHOSPHATIDYLINOSITOL-3,5-BISPHOSPHATE 3-PHOSPHATASE"/>
    <property type="match status" value="1"/>
</dbReference>
<evidence type="ECO:0000256" key="2">
    <source>
        <dbReference type="ARBA" id="ARBA00012903"/>
    </source>
</evidence>
<dbReference type="SUPFAM" id="SSF50729">
    <property type="entry name" value="PH domain-like"/>
    <property type="match status" value="1"/>
</dbReference>
<evidence type="ECO:0000256" key="3">
    <source>
        <dbReference type="ARBA" id="ARBA00022723"/>
    </source>
</evidence>
<feature type="binding site" evidence="8">
    <location>
        <begin position="439"/>
        <end position="440"/>
    </location>
    <ligand>
        <name>substrate</name>
    </ligand>
</feature>